<dbReference type="EMBL" id="OW152814">
    <property type="protein sequence ID" value="CAH2050030.1"/>
    <property type="molecule type" value="Genomic_DNA"/>
</dbReference>
<protein>
    <submittedName>
        <fullName evidence="1">Uncharacterized protein</fullName>
    </submittedName>
</protein>
<feature type="non-terminal residue" evidence="1">
    <location>
        <position position="92"/>
    </location>
</feature>
<gene>
    <name evidence="1" type="ORF">IPOD504_LOCUS7187</name>
</gene>
<sequence>MEYDTNPLPAPARFALIVARCQCSRERRLRAGYIRSVAKHVANPPAGGVFAKAAFAQWLNTLRILPRVASLHQLHVNMAQWMYTVYIGGWLQ</sequence>
<accession>A0ABN8IBM0</accession>
<keyword evidence="2" id="KW-1185">Reference proteome</keyword>
<evidence type="ECO:0000313" key="2">
    <source>
        <dbReference type="Proteomes" id="UP000837857"/>
    </source>
</evidence>
<organism evidence="1 2">
    <name type="scientific">Iphiclides podalirius</name>
    <name type="common">scarce swallowtail</name>
    <dbReference type="NCBI Taxonomy" id="110791"/>
    <lineage>
        <taxon>Eukaryota</taxon>
        <taxon>Metazoa</taxon>
        <taxon>Ecdysozoa</taxon>
        <taxon>Arthropoda</taxon>
        <taxon>Hexapoda</taxon>
        <taxon>Insecta</taxon>
        <taxon>Pterygota</taxon>
        <taxon>Neoptera</taxon>
        <taxon>Endopterygota</taxon>
        <taxon>Lepidoptera</taxon>
        <taxon>Glossata</taxon>
        <taxon>Ditrysia</taxon>
        <taxon>Papilionoidea</taxon>
        <taxon>Papilionidae</taxon>
        <taxon>Papilioninae</taxon>
        <taxon>Iphiclides</taxon>
    </lineage>
</organism>
<reference evidence="1" key="1">
    <citation type="submission" date="2022-03" db="EMBL/GenBank/DDBJ databases">
        <authorList>
            <person name="Martin H S."/>
        </authorList>
    </citation>
    <scope>NUCLEOTIDE SEQUENCE</scope>
</reference>
<proteinExistence type="predicted"/>
<dbReference type="Proteomes" id="UP000837857">
    <property type="component" value="Chromosome 2"/>
</dbReference>
<evidence type="ECO:0000313" key="1">
    <source>
        <dbReference type="EMBL" id="CAH2050030.1"/>
    </source>
</evidence>
<name>A0ABN8IBM0_9NEOP</name>